<keyword evidence="1" id="KW-0812">Transmembrane</keyword>
<name>A0ABP8PD28_9MICO</name>
<feature type="transmembrane region" description="Helical" evidence="1">
    <location>
        <begin position="117"/>
        <end position="144"/>
    </location>
</feature>
<gene>
    <name evidence="2" type="ORF">GCM10023171_17870</name>
</gene>
<feature type="transmembrane region" description="Helical" evidence="1">
    <location>
        <begin position="35"/>
        <end position="55"/>
    </location>
</feature>
<evidence type="ECO:0000313" key="3">
    <source>
        <dbReference type="Proteomes" id="UP001500731"/>
    </source>
</evidence>
<evidence type="ECO:0000256" key="1">
    <source>
        <dbReference type="SAM" id="Phobius"/>
    </source>
</evidence>
<dbReference type="EMBL" id="BAABGP010000012">
    <property type="protein sequence ID" value="GAA4484657.1"/>
    <property type="molecule type" value="Genomic_DNA"/>
</dbReference>
<reference evidence="3" key="1">
    <citation type="journal article" date="2019" name="Int. J. Syst. Evol. Microbiol.">
        <title>The Global Catalogue of Microorganisms (GCM) 10K type strain sequencing project: providing services to taxonomists for standard genome sequencing and annotation.</title>
        <authorList>
            <consortium name="The Broad Institute Genomics Platform"/>
            <consortium name="The Broad Institute Genome Sequencing Center for Infectious Disease"/>
            <person name="Wu L."/>
            <person name="Ma J."/>
        </authorList>
    </citation>
    <scope>NUCLEOTIDE SEQUENCE [LARGE SCALE GENOMIC DNA]</scope>
    <source>
        <strain evidence="3">JCM 17839</strain>
    </source>
</reference>
<keyword evidence="3" id="KW-1185">Reference proteome</keyword>
<dbReference type="RefSeq" id="WP_345186221.1">
    <property type="nucleotide sequence ID" value="NZ_BAABGP010000012.1"/>
</dbReference>
<sequence>MNIVTRTTGADSSFSFLQAITPKGIPGVDTAMNLIIGWTLWGVSVLSLVGLLVLFATGFEAYRHNQGEAFMEKAKAWVIAAAVGAYAKDIVKIFFPAFTNSAVAVAIPGMDGPVKDIIGNIVWAVQWIAFIALLFLAVSGFIAFKNDGVQEFISKFFWWIVAALGTSLATNIAGAFFPAVLTMFPTAIPTP</sequence>
<organism evidence="2 3">
    <name type="scientific">Microbacterium panaciterrae</name>
    <dbReference type="NCBI Taxonomy" id="985759"/>
    <lineage>
        <taxon>Bacteria</taxon>
        <taxon>Bacillati</taxon>
        <taxon>Actinomycetota</taxon>
        <taxon>Actinomycetes</taxon>
        <taxon>Micrococcales</taxon>
        <taxon>Microbacteriaceae</taxon>
        <taxon>Microbacterium</taxon>
    </lineage>
</organism>
<keyword evidence="1" id="KW-0472">Membrane</keyword>
<feature type="transmembrane region" description="Helical" evidence="1">
    <location>
        <begin position="76"/>
        <end position="97"/>
    </location>
</feature>
<keyword evidence="1" id="KW-1133">Transmembrane helix</keyword>
<proteinExistence type="predicted"/>
<accession>A0ABP8PD28</accession>
<dbReference type="Proteomes" id="UP001500731">
    <property type="component" value="Unassembled WGS sequence"/>
</dbReference>
<protein>
    <recommendedName>
        <fullName evidence="4">Yip1 domain-containing protein</fullName>
    </recommendedName>
</protein>
<evidence type="ECO:0008006" key="4">
    <source>
        <dbReference type="Google" id="ProtNLM"/>
    </source>
</evidence>
<evidence type="ECO:0000313" key="2">
    <source>
        <dbReference type="EMBL" id="GAA4484657.1"/>
    </source>
</evidence>
<feature type="transmembrane region" description="Helical" evidence="1">
    <location>
        <begin position="156"/>
        <end position="181"/>
    </location>
</feature>
<comment type="caution">
    <text evidence="2">The sequence shown here is derived from an EMBL/GenBank/DDBJ whole genome shotgun (WGS) entry which is preliminary data.</text>
</comment>